<keyword evidence="3" id="KW-0479">Metal-binding</keyword>
<evidence type="ECO:0000256" key="5">
    <source>
        <dbReference type="ARBA" id="ARBA00023014"/>
    </source>
</evidence>
<dbReference type="InterPro" id="IPR037225">
    <property type="entry name" value="Nuo51_FMN-bd_sf"/>
</dbReference>
<keyword evidence="2" id="KW-0004">4Fe-4S</keyword>
<evidence type="ECO:0000256" key="4">
    <source>
        <dbReference type="ARBA" id="ARBA00023004"/>
    </source>
</evidence>
<evidence type="ECO:0000259" key="7">
    <source>
        <dbReference type="SMART" id="SM00928"/>
    </source>
</evidence>
<evidence type="ECO:0000313" key="8">
    <source>
        <dbReference type="EMBL" id="AXV04942.1"/>
    </source>
</evidence>
<keyword evidence="8" id="KW-0830">Ubiquinone</keyword>
<evidence type="ECO:0000256" key="3">
    <source>
        <dbReference type="ARBA" id="ARBA00022723"/>
    </source>
</evidence>
<proteinExistence type="inferred from homology"/>
<dbReference type="Gene3D" id="3.10.20.600">
    <property type="match status" value="1"/>
</dbReference>
<dbReference type="PANTHER" id="PTHR43578:SF3">
    <property type="entry name" value="NADH-QUINONE OXIDOREDUCTASE SUBUNIT F"/>
    <property type="match status" value="1"/>
</dbReference>
<feature type="domain" description="NADH-ubiquinone oxidoreductase 51kDa subunit iron-sulphur binding" evidence="7">
    <location>
        <begin position="314"/>
        <end position="359"/>
    </location>
</feature>
<evidence type="ECO:0000313" key="9">
    <source>
        <dbReference type="Proteomes" id="UP000264006"/>
    </source>
</evidence>
<dbReference type="Pfam" id="PF10589">
    <property type="entry name" value="NADH_4Fe-4S"/>
    <property type="match status" value="1"/>
</dbReference>
<dbReference type="KEGG" id="euz:DVS28_a0234"/>
<dbReference type="Gene3D" id="3.40.50.11540">
    <property type="entry name" value="NADH-ubiquinone oxidoreductase 51kDa subunit"/>
    <property type="match status" value="1"/>
</dbReference>
<dbReference type="Gene3D" id="1.20.1440.230">
    <property type="entry name" value="NADH-ubiquinone oxidoreductase 51kDa subunit, iron-sulphur binding domain"/>
    <property type="match status" value="1"/>
</dbReference>
<organism evidence="8 9">
    <name type="scientific">Euzebya pacifica</name>
    <dbReference type="NCBI Taxonomy" id="1608957"/>
    <lineage>
        <taxon>Bacteria</taxon>
        <taxon>Bacillati</taxon>
        <taxon>Actinomycetota</taxon>
        <taxon>Nitriliruptoria</taxon>
        <taxon>Euzebyales</taxon>
    </lineage>
</organism>
<evidence type="ECO:0000256" key="2">
    <source>
        <dbReference type="ARBA" id="ARBA00022485"/>
    </source>
</evidence>
<keyword evidence="9" id="KW-1185">Reference proteome</keyword>
<accession>A0A346XRU5</accession>
<dbReference type="SUPFAM" id="SSF140490">
    <property type="entry name" value="Nqo1C-terminal domain-like"/>
    <property type="match status" value="1"/>
</dbReference>
<dbReference type="InterPro" id="IPR019575">
    <property type="entry name" value="Nuop51_4Fe4S-bd"/>
</dbReference>
<keyword evidence="4" id="KW-0408">Iron</keyword>
<dbReference type="PANTHER" id="PTHR43578">
    <property type="entry name" value="NADH-QUINONE OXIDOREDUCTASE SUBUNIT F"/>
    <property type="match status" value="1"/>
</dbReference>
<dbReference type="SMART" id="SM00928">
    <property type="entry name" value="NADH_4Fe-4S"/>
    <property type="match status" value="1"/>
</dbReference>
<dbReference type="EMBL" id="CP031165">
    <property type="protein sequence ID" value="AXV04942.1"/>
    <property type="molecule type" value="Genomic_DNA"/>
</dbReference>
<dbReference type="InterPro" id="IPR011538">
    <property type="entry name" value="Nuo51_FMN-bd"/>
</dbReference>
<dbReference type="GO" id="GO:0051539">
    <property type="term" value="F:4 iron, 4 sulfur cluster binding"/>
    <property type="evidence" value="ECO:0007669"/>
    <property type="project" value="UniProtKB-KW"/>
</dbReference>
<dbReference type="OrthoDB" id="9805533at2"/>
<dbReference type="GO" id="GO:0046872">
    <property type="term" value="F:metal ion binding"/>
    <property type="evidence" value="ECO:0007669"/>
    <property type="project" value="UniProtKB-KW"/>
</dbReference>
<dbReference type="SUPFAM" id="SSF142984">
    <property type="entry name" value="Nqo1 middle domain-like"/>
    <property type="match status" value="1"/>
</dbReference>
<gene>
    <name evidence="8" type="ORF">DVS28_a0234</name>
</gene>
<name>A0A346XRU5_9ACTN</name>
<dbReference type="Proteomes" id="UP000264006">
    <property type="component" value="Chromosome"/>
</dbReference>
<feature type="region of interest" description="Disordered" evidence="6">
    <location>
        <begin position="432"/>
        <end position="456"/>
    </location>
</feature>
<evidence type="ECO:0000256" key="6">
    <source>
        <dbReference type="SAM" id="MobiDB-lite"/>
    </source>
</evidence>
<dbReference type="Pfam" id="PF01512">
    <property type="entry name" value="Complex1_51K"/>
    <property type="match status" value="1"/>
</dbReference>
<dbReference type="SUPFAM" id="SSF142019">
    <property type="entry name" value="Nqo1 FMN-binding domain-like"/>
    <property type="match status" value="1"/>
</dbReference>
<evidence type="ECO:0000256" key="1">
    <source>
        <dbReference type="ARBA" id="ARBA00007523"/>
    </source>
</evidence>
<reference evidence="8 9" key="1">
    <citation type="submission" date="2018-09" db="EMBL/GenBank/DDBJ databases">
        <title>Complete genome sequence of Euzebya sp. DY32-46 isolated from seawater of Pacific Ocean.</title>
        <authorList>
            <person name="Xu L."/>
            <person name="Wu Y.-H."/>
            <person name="Xu X.-W."/>
        </authorList>
    </citation>
    <scope>NUCLEOTIDE SEQUENCE [LARGE SCALE GENOMIC DNA]</scope>
    <source>
        <strain evidence="8 9">DY32-46</strain>
    </source>
</reference>
<comment type="similarity">
    <text evidence="1">Belongs to the complex I 51 kDa subunit family.</text>
</comment>
<protein>
    <submittedName>
        <fullName evidence="8">NADH-ubiquinone oxidoreductase chain F</fullName>
    </submittedName>
</protein>
<sequence length="456" mass="48383">MALLLPPTPVPSLAAYVDGGGGEGLATALELTPEEVIDEVRESRLRGRGGAGFLTGTKWASVREGARESDSTAYLVCNGAEGEPGTAKDRALVAANPFQLIEGICIALHGIGAVEAVIGVKAHDEHQVTRLCNAVDEATAAGWEGADRIIVVTGPDEYLYGEESAMLEVIEHKLPMPRILPPYMQGLHATMDQPNPTAVNNVETLSHVAHVFREGAAAWRQVGTETAAGTMIFTVSGDCTRPGLYELPLGTSLRELLVDHAGAEDIGFVISGVSNTVITPRLLDLPMDFDSFAEAGTGLGSGGFVVYGSHRDVVQVTERLAEFLAVESCGQCNACQLGTATMADALKRIDAGDGTTGDLAEIRATLSTVTNSRRCYLPVGAQLTIGSMMEEFGEAFRSRLGVPGDPEVAVDVPKIVLLEDGVVRYDPDYHRKRRDWSYPTTEPGDPDGAAEPESPR</sequence>
<dbReference type="RefSeq" id="WP_114589812.1">
    <property type="nucleotide sequence ID" value="NZ_CP031165.1"/>
</dbReference>
<keyword evidence="5" id="KW-0411">Iron-sulfur</keyword>
<dbReference type="AlphaFoldDB" id="A0A346XRU5"/>
<dbReference type="InterPro" id="IPR037207">
    <property type="entry name" value="Nuop51_4Fe4S-bd_sf"/>
</dbReference>